<feature type="transmembrane region" description="Helical" evidence="14">
    <location>
        <begin position="50"/>
        <end position="75"/>
    </location>
</feature>
<keyword evidence="11 14" id="KW-0408">Iron</keyword>
<dbReference type="EMBL" id="JAIVFP010000001">
    <property type="protein sequence ID" value="MCI4681550.1"/>
    <property type="molecule type" value="Genomic_DNA"/>
</dbReference>
<sequence>MYLWVKALHVIAIISWMAGLLYLPRLFVYHADAAQGSGCSETFKIMERKLLYMIMTPAMIVAWVTGLFLAIQSGFFHSPWFHAKLIFVLLMTLTHFALGKYQHDFKLDRNKHSTKFFRVFNEVPTILMIFIVVLVVVKPF</sequence>
<comment type="caution">
    <text evidence="16">The sequence shown here is derived from an EMBL/GenBank/DDBJ whole genome shotgun (WGS) entry which is preliminary data.</text>
</comment>
<gene>
    <name evidence="16" type="primary">hemJ</name>
    <name evidence="16" type="ORF">K2U94_01975</name>
</gene>
<reference evidence="16" key="1">
    <citation type="journal article" date="2022" name="ISME J.">
        <title>Identification of active gaseous-alkane degraders at natural gas seeps.</title>
        <authorList>
            <person name="Farhan Ul Haque M."/>
            <person name="Hernandez M."/>
            <person name="Crombie A.T."/>
            <person name="Murrell J.C."/>
        </authorList>
    </citation>
    <scope>NUCLEOTIDE SEQUENCE</scope>
    <source>
        <strain evidence="16">PC2</strain>
    </source>
</reference>
<dbReference type="HAMAP" id="MF_02239">
    <property type="entry name" value="HemJ"/>
    <property type="match status" value="1"/>
</dbReference>
<dbReference type="PANTHER" id="PTHR40255">
    <property type="entry name" value="UPF0093 MEMBRANE PROTEIN SLR1790"/>
    <property type="match status" value="1"/>
</dbReference>
<keyword evidence="17" id="KW-1185">Reference proteome</keyword>
<comment type="function">
    <text evidence="14 15">Catalyzes the oxidation of protoporphyrinogen IX to protoporphyrin IX.</text>
</comment>
<evidence type="ECO:0000256" key="6">
    <source>
        <dbReference type="ARBA" id="ARBA00022617"/>
    </source>
</evidence>
<evidence type="ECO:0000256" key="4">
    <source>
        <dbReference type="ARBA" id="ARBA00017504"/>
    </source>
</evidence>
<keyword evidence="7 14" id="KW-0812">Transmembrane</keyword>
<dbReference type="RefSeq" id="WP_243065607.1">
    <property type="nucleotide sequence ID" value="NZ_JAIVFK010000007.1"/>
</dbReference>
<dbReference type="Proteomes" id="UP001139104">
    <property type="component" value="Unassembled WGS sequence"/>
</dbReference>
<dbReference type="EC" id="1.3.99.-" evidence="14 15"/>
<evidence type="ECO:0000256" key="15">
    <source>
        <dbReference type="PIRNR" id="PIRNR004638"/>
    </source>
</evidence>
<evidence type="ECO:0000256" key="11">
    <source>
        <dbReference type="ARBA" id="ARBA00023004"/>
    </source>
</evidence>
<keyword evidence="6 14" id="KW-0349">Heme</keyword>
<feature type="transmembrane region" description="Helical" evidence="14">
    <location>
        <begin position="81"/>
        <end position="98"/>
    </location>
</feature>
<feature type="transmembrane region" description="Helical" evidence="14">
    <location>
        <begin position="119"/>
        <end position="137"/>
    </location>
</feature>
<evidence type="ECO:0000313" key="16">
    <source>
        <dbReference type="EMBL" id="MCI4681550.1"/>
    </source>
</evidence>
<comment type="subunit">
    <text evidence="14">Homodimer.</text>
</comment>
<evidence type="ECO:0000256" key="2">
    <source>
        <dbReference type="ARBA" id="ARBA00005073"/>
    </source>
</evidence>
<evidence type="ECO:0000313" key="17">
    <source>
        <dbReference type="Proteomes" id="UP001139104"/>
    </source>
</evidence>
<dbReference type="InterPro" id="IPR005265">
    <property type="entry name" value="HemJ-like"/>
</dbReference>
<dbReference type="PANTHER" id="PTHR40255:SF1">
    <property type="entry name" value="PROTOPORPHYRINOGEN IX OXIDASE"/>
    <property type="match status" value="1"/>
</dbReference>
<evidence type="ECO:0000256" key="7">
    <source>
        <dbReference type="ARBA" id="ARBA00022692"/>
    </source>
</evidence>
<feature type="binding site" description="axial binding residue" evidence="14">
    <location>
        <position position="9"/>
    </location>
    <ligand>
        <name>heme</name>
        <dbReference type="ChEBI" id="CHEBI:30413"/>
    </ligand>
    <ligandPart>
        <name>Fe</name>
        <dbReference type="ChEBI" id="CHEBI:18248"/>
    </ligandPart>
</feature>
<comment type="pathway">
    <text evidence="2 14 15">Porphyrin-containing compound metabolism; protoporphyrin-IX biosynthesis; protoporphyrin-IX from protoporphyrinogen-IX: step 1/1.</text>
</comment>
<evidence type="ECO:0000256" key="1">
    <source>
        <dbReference type="ARBA" id="ARBA00004651"/>
    </source>
</evidence>
<proteinExistence type="inferred from homology"/>
<comment type="cofactor">
    <cofactor evidence="14 15">
        <name>heme b</name>
        <dbReference type="ChEBI" id="CHEBI:60344"/>
    </cofactor>
    <text evidence="14 15">Binds 1 heme b (iron(II)-protoporphyrin IX) group per subunit.</text>
</comment>
<evidence type="ECO:0000256" key="10">
    <source>
        <dbReference type="ARBA" id="ARBA00023002"/>
    </source>
</evidence>
<evidence type="ECO:0000256" key="8">
    <source>
        <dbReference type="ARBA" id="ARBA00022723"/>
    </source>
</evidence>
<accession>A0ABS9Z1L5</accession>
<protein>
    <recommendedName>
        <fullName evidence="4 14">Protoporphyrinogen IX oxidase</fullName>
        <shortName evidence="14">PPO</shortName>
        <ecNumber evidence="14 15">1.3.99.-</ecNumber>
    </recommendedName>
</protein>
<keyword evidence="8 14" id="KW-0479">Metal-binding</keyword>
<evidence type="ECO:0000256" key="14">
    <source>
        <dbReference type="HAMAP-Rule" id="MF_02239"/>
    </source>
</evidence>
<feature type="transmembrane region" description="Helical" evidence="14">
    <location>
        <begin position="6"/>
        <end position="29"/>
    </location>
</feature>
<dbReference type="NCBIfam" id="TIGR00701">
    <property type="entry name" value="protoporphyrinogen oxidase HemJ"/>
    <property type="match status" value="1"/>
</dbReference>
<keyword evidence="12 14" id="KW-0472">Membrane</keyword>
<evidence type="ECO:0000256" key="5">
    <source>
        <dbReference type="ARBA" id="ARBA00022475"/>
    </source>
</evidence>
<dbReference type="PIRSF" id="PIRSF004638">
    <property type="entry name" value="UCP004638"/>
    <property type="match status" value="1"/>
</dbReference>
<evidence type="ECO:0000256" key="12">
    <source>
        <dbReference type="ARBA" id="ARBA00023136"/>
    </source>
</evidence>
<feature type="binding site" description="axial binding residue" evidence="14">
    <location>
        <position position="84"/>
    </location>
    <ligand>
        <name>heme</name>
        <dbReference type="ChEBI" id="CHEBI:30413"/>
    </ligand>
    <ligandPart>
        <name>Fe</name>
        <dbReference type="ChEBI" id="CHEBI:18248"/>
    </ligandPart>
</feature>
<comment type="catalytic activity">
    <reaction evidence="13 14 15">
        <text>protoporphyrinogen IX + 3 A = protoporphyrin IX + 3 AH2</text>
        <dbReference type="Rhea" id="RHEA:62000"/>
        <dbReference type="ChEBI" id="CHEBI:13193"/>
        <dbReference type="ChEBI" id="CHEBI:17499"/>
        <dbReference type="ChEBI" id="CHEBI:57306"/>
        <dbReference type="ChEBI" id="CHEBI:57307"/>
    </reaction>
</comment>
<evidence type="ECO:0000256" key="3">
    <source>
        <dbReference type="ARBA" id="ARBA00006501"/>
    </source>
</evidence>
<organism evidence="16 17">
    <name type="scientific">Candidatus Rhodoblastus alkanivorans</name>
    <dbReference type="NCBI Taxonomy" id="2954117"/>
    <lineage>
        <taxon>Bacteria</taxon>
        <taxon>Pseudomonadati</taxon>
        <taxon>Pseudomonadota</taxon>
        <taxon>Alphaproteobacteria</taxon>
        <taxon>Hyphomicrobiales</taxon>
        <taxon>Rhodoblastaceae</taxon>
        <taxon>Rhodoblastus</taxon>
    </lineage>
</organism>
<evidence type="ECO:0000256" key="9">
    <source>
        <dbReference type="ARBA" id="ARBA00022989"/>
    </source>
</evidence>
<comment type="similarity">
    <text evidence="3 14 15">Belongs to the HemJ family.</text>
</comment>
<keyword evidence="5 14" id="KW-1003">Cell membrane</keyword>
<keyword evidence="9 14" id="KW-1133">Transmembrane helix</keyword>
<evidence type="ECO:0000256" key="13">
    <source>
        <dbReference type="ARBA" id="ARBA00048390"/>
    </source>
</evidence>
<dbReference type="Pfam" id="PF03653">
    <property type="entry name" value="UPF0093"/>
    <property type="match status" value="1"/>
</dbReference>
<name>A0ABS9Z1L5_9HYPH</name>
<keyword evidence="10 14" id="KW-0560">Oxidoreductase</keyword>
<comment type="subcellular location">
    <subcellularLocation>
        <location evidence="1 14">Cell membrane</location>
        <topology evidence="1 14">Multi-pass membrane protein</topology>
    </subcellularLocation>
</comment>